<sequence length="90" mass="10508">MTQQPPPPSVEALAAVERAWRDRQLDDTDALVARHRDEIEDGATTLTDEQYQTLQTYRRALRDWPESELFPQSEYRPARPEWLLGALSKR</sequence>
<dbReference type="AlphaFoldDB" id="A0A0N9ZQ35"/>
<evidence type="ECO:0000313" key="2">
    <source>
        <dbReference type="EMBL" id="ALI59001.1"/>
    </source>
</evidence>
<accession>A0A0N9ZQ35</accession>
<reference evidence="2" key="1">
    <citation type="submission" date="2015-08" db="EMBL/GenBank/DDBJ databases">
        <title>Pseudomonas aeruginosa strain CCBH4851 chromosome region.</title>
        <authorList>
            <person name="Silveira M.C."/>
            <person name="Carvalho-Assef A.P.D."/>
            <person name="Albano R.M."/>
        </authorList>
    </citation>
    <scope>NUCLEOTIDE SEQUENCE</scope>
    <source>
        <strain evidence="2">CCBH4851</strain>
    </source>
</reference>
<feature type="domain" description="Phage tail assembly chaperone-like" evidence="1">
    <location>
        <begin position="15"/>
        <end position="81"/>
    </location>
</feature>
<dbReference type="Pfam" id="PF16778">
    <property type="entry name" value="Phage_tail_APC"/>
    <property type="match status" value="1"/>
</dbReference>
<name>A0A0N9ZQ35_PSEAI</name>
<gene>
    <name evidence="2" type="ORF">CCBH4851_00298</name>
</gene>
<dbReference type="EMBL" id="KT454971">
    <property type="protein sequence ID" value="ALI59001.1"/>
    <property type="molecule type" value="Genomic_DNA"/>
</dbReference>
<dbReference type="InterPro" id="IPR031893">
    <property type="entry name" value="Phage_tail_APC"/>
</dbReference>
<organism evidence="2">
    <name type="scientific">Pseudomonas aeruginosa</name>
    <dbReference type="NCBI Taxonomy" id="287"/>
    <lineage>
        <taxon>Bacteria</taxon>
        <taxon>Pseudomonadati</taxon>
        <taxon>Pseudomonadota</taxon>
        <taxon>Gammaproteobacteria</taxon>
        <taxon>Pseudomonadales</taxon>
        <taxon>Pseudomonadaceae</taxon>
        <taxon>Pseudomonas</taxon>
    </lineage>
</organism>
<evidence type="ECO:0000259" key="1">
    <source>
        <dbReference type="Pfam" id="PF16778"/>
    </source>
</evidence>
<proteinExistence type="predicted"/>
<protein>
    <recommendedName>
        <fullName evidence="1">Phage tail assembly chaperone-like domain-containing protein</fullName>
    </recommendedName>
</protein>